<dbReference type="Pfam" id="PF24027">
    <property type="entry name" value="DUF7338"/>
    <property type="match status" value="1"/>
</dbReference>
<accession>A0ABX0LDL0</accession>
<dbReference type="InterPro" id="IPR055762">
    <property type="entry name" value="DUF7338"/>
</dbReference>
<name>A0ABX0LDL0_9NEIS</name>
<dbReference type="EMBL" id="JAAOMA010000038">
    <property type="protein sequence ID" value="NHR07634.1"/>
    <property type="molecule type" value="Genomic_DNA"/>
</dbReference>
<protein>
    <submittedName>
        <fullName evidence="1">Uncharacterized protein</fullName>
    </submittedName>
</protein>
<evidence type="ECO:0000313" key="1">
    <source>
        <dbReference type="EMBL" id="NHR07634.1"/>
    </source>
</evidence>
<evidence type="ECO:0000313" key="2">
    <source>
        <dbReference type="Proteomes" id="UP001515641"/>
    </source>
</evidence>
<organism evidence="1 2">
    <name type="scientific">Chromobacterium fluminis</name>
    <dbReference type="NCBI Taxonomy" id="3044269"/>
    <lineage>
        <taxon>Bacteria</taxon>
        <taxon>Pseudomonadati</taxon>
        <taxon>Pseudomonadota</taxon>
        <taxon>Betaproteobacteria</taxon>
        <taxon>Neisseriales</taxon>
        <taxon>Chromobacteriaceae</taxon>
        <taxon>Chromobacterium</taxon>
    </lineage>
</organism>
<dbReference type="RefSeq" id="WP_166453406.1">
    <property type="nucleotide sequence ID" value="NZ_JAAOMA010000038.1"/>
</dbReference>
<proteinExistence type="predicted"/>
<gene>
    <name evidence="1" type="ORF">HA052_20815</name>
</gene>
<dbReference type="Proteomes" id="UP001515641">
    <property type="component" value="Unassembled WGS sequence"/>
</dbReference>
<comment type="caution">
    <text evidence="1">The sequence shown here is derived from an EMBL/GenBank/DDBJ whole genome shotgun (WGS) entry which is preliminary data.</text>
</comment>
<keyword evidence="2" id="KW-1185">Reference proteome</keyword>
<reference evidence="1 2" key="1">
    <citation type="submission" date="2020-03" db="EMBL/GenBank/DDBJ databases">
        <title>Draft genome sequence of environmentally isolated cultures.</title>
        <authorList>
            <person name="Wilson H.S."/>
            <person name="De Leon M.E."/>
        </authorList>
    </citation>
    <scope>NUCLEOTIDE SEQUENCE [LARGE SCALE GENOMIC DNA]</scope>
    <source>
        <strain evidence="1 2">HSC-31F16</strain>
    </source>
</reference>
<sequence length="177" mass="20146">MMSLIRWVILAAVSLVLTAAAVLGAPLLVLLADAAGNLPRWLSWLQTSDASLDGDQYWRDPAAHPTINRLPRYLRRLIWIWRNPGGGFDERVAGVTVDRTMVRQVRGNPWISNQPYAPGWCWARVGRSWMLYVVWPTLPGRCLRLYLGWKLMGAVQHPIEPDRVPIVLTFNPIMPRN</sequence>